<keyword evidence="9" id="KW-1133">Transmembrane helix</keyword>
<evidence type="ECO:0000256" key="4">
    <source>
        <dbReference type="ARBA" id="ARBA00022679"/>
    </source>
</evidence>
<evidence type="ECO:0000256" key="3">
    <source>
        <dbReference type="ARBA" id="ARBA00022553"/>
    </source>
</evidence>
<dbReference type="InterPro" id="IPR036941">
    <property type="entry name" value="Rcpt_L-dom_sf"/>
</dbReference>
<evidence type="ECO:0000313" key="17">
    <source>
        <dbReference type="Proteomes" id="UP000288716"/>
    </source>
</evidence>
<keyword evidence="3" id="KW-0597">Phosphoprotein</keyword>
<accession>A0A443SL79</accession>
<dbReference type="GO" id="GO:0004714">
    <property type="term" value="F:transmembrane receptor protein tyrosine kinase activity"/>
    <property type="evidence" value="ECO:0007669"/>
    <property type="project" value="UniProtKB-EC"/>
</dbReference>
<dbReference type="Gene3D" id="2.60.40.10">
    <property type="entry name" value="Immunoglobulins"/>
    <property type="match status" value="2"/>
</dbReference>
<feature type="domain" description="Fibronectin type-III" evidence="15">
    <location>
        <begin position="619"/>
        <end position="674"/>
    </location>
</feature>
<dbReference type="CDD" id="cd00064">
    <property type="entry name" value="FU"/>
    <property type="match status" value="1"/>
</dbReference>
<keyword evidence="17" id="KW-1185">Reference proteome</keyword>
<dbReference type="AlphaFoldDB" id="A0A443SL79"/>
<keyword evidence="11" id="KW-0829">Tyrosine-protein kinase</keyword>
<evidence type="ECO:0000256" key="6">
    <source>
        <dbReference type="ARBA" id="ARBA00022741"/>
    </source>
</evidence>
<keyword evidence="7" id="KW-0418">Kinase</keyword>
<evidence type="ECO:0000256" key="12">
    <source>
        <dbReference type="ARBA" id="ARBA00023170"/>
    </source>
</evidence>
<evidence type="ECO:0000256" key="1">
    <source>
        <dbReference type="ARBA" id="ARBA00004479"/>
    </source>
</evidence>
<dbReference type="OrthoDB" id="5809444at2759"/>
<dbReference type="SUPFAM" id="SSF52058">
    <property type="entry name" value="L domain-like"/>
    <property type="match status" value="2"/>
</dbReference>
<comment type="catalytic activity">
    <reaction evidence="14">
        <text>L-tyrosyl-[protein] + ATP = O-phospho-L-tyrosyl-[protein] + ADP + H(+)</text>
        <dbReference type="Rhea" id="RHEA:10596"/>
        <dbReference type="Rhea" id="RHEA-COMP:10136"/>
        <dbReference type="Rhea" id="RHEA-COMP:20101"/>
        <dbReference type="ChEBI" id="CHEBI:15378"/>
        <dbReference type="ChEBI" id="CHEBI:30616"/>
        <dbReference type="ChEBI" id="CHEBI:46858"/>
        <dbReference type="ChEBI" id="CHEBI:61978"/>
        <dbReference type="ChEBI" id="CHEBI:456216"/>
        <dbReference type="EC" id="2.7.10.1"/>
    </reaction>
</comment>
<dbReference type="GO" id="GO:0005524">
    <property type="term" value="F:ATP binding"/>
    <property type="evidence" value="ECO:0007669"/>
    <property type="project" value="UniProtKB-KW"/>
</dbReference>
<dbReference type="InterPro" id="IPR003961">
    <property type="entry name" value="FN3_dom"/>
</dbReference>
<dbReference type="VEuPathDB" id="VectorBase:LDEU003759"/>
<dbReference type="EC" id="2.7.10.1" evidence="2"/>
<dbReference type="Gene3D" id="2.10.220.10">
    <property type="entry name" value="Hormone Receptor, Insulin-like Growth Factor Receptor 1, Chain A, domain 2"/>
    <property type="match status" value="1"/>
</dbReference>
<comment type="subcellular location">
    <subcellularLocation>
        <location evidence="1">Membrane</location>
        <topology evidence="1">Single-pass type I membrane protein</topology>
    </subcellularLocation>
</comment>
<dbReference type="Pfam" id="PF00757">
    <property type="entry name" value="Furin-like"/>
    <property type="match status" value="1"/>
</dbReference>
<keyword evidence="10" id="KW-0472">Membrane</keyword>
<evidence type="ECO:0000256" key="10">
    <source>
        <dbReference type="ARBA" id="ARBA00023136"/>
    </source>
</evidence>
<dbReference type="PROSITE" id="PS50853">
    <property type="entry name" value="FN3"/>
    <property type="match status" value="1"/>
</dbReference>
<keyword evidence="8" id="KW-0067">ATP-binding</keyword>
<dbReference type="CDD" id="cd00063">
    <property type="entry name" value="FN3"/>
    <property type="match status" value="2"/>
</dbReference>
<dbReference type="SUPFAM" id="SSF49265">
    <property type="entry name" value="Fibronectin type III"/>
    <property type="match status" value="2"/>
</dbReference>
<dbReference type="SMART" id="SM00261">
    <property type="entry name" value="FU"/>
    <property type="match status" value="1"/>
</dbReference>
<keyword evidence="13" id="KW-0325">Glycoprotein</keyword>
<evidence type="ECO:0000256" key="8">
    <source>
        <dbReference type="ARBA" id="ARBA00022840"/>
    </source>
</evidence>
<dbReference type="InterPro" id="IPR013783">
    <property type="entry name" value="Ig-like_fold"/>
</dbReference>
<dbReference type="GO" id="GO:0016020">
    <property type="term" value="C:membrane"/>
    <property type="evidence" value="ECO:0007669"/>
    <property type="project" value="UniProtKB-SubCell"/>
</dbReference>
<gene>
    <name evidence="16" type="ORF">B4U80_04338</name>
</gene>
<dbReference type="SUPFAM" id="SSF57184">
    <property type="entry name" value="Growth factor receptor domain"/>
    <property type="match status" value="1"/>
</dbReference>
<evidence type="ECO:0000256" key="9">
    <source>
        <dbReference type="ARBA" id="ARBA00022989"/>
    </source>
</evidence>
<evidence type="ECO:0000256" key="2">
    <source>
        <dbReference type="ARBA" id="ARBA00011902"/>
    </source>
</evidence>
<dbReference type="Proteomes" id="UP000288716">
    <property type="component" value="Unassembled WGS sequence"/>
</dbReference>
<evidence type="ECO:0000256" key="13">
    <source>
        <dbReference type="ARBA" id="ARBA00023180"/>
    </source>
</evidence>
<keyword evidence="12 16" id="KW-0675">Receptor</keyword>
<dbReference type="STRING" id="299467.A0A443SL79"/>
<sequence length="674" mass="77603">MFCYSNAHKQQLQCGSLDIRNTAAQLKKLENCTVIEGFLRIVLIDHQSQPEKYENYSFPLLTEITDYFLMNRVFGLHSIGKLFPNLAVIRGRELEHNYAFIVWDMQLQQIGLTNLMAIVRGNVFIEANPKLCYADTIDWNIIAPSSSHIIRNNRPRSQCQNCLSNKCPKYNAGKTPKELRDRVGDNYQRLCWNDQQCQTICPKECPNSCNQKNPEECCHESCIGGCVGPNNTDCIACKKLIHQNMCVDKCPPDYYEVAEFLKPPFNWYLERRCVSERECIAMSTRKRSFKVFNDNGNALCLSHCPNGYKQDPSNHNKCEKCDGMCRKVCGESYVNSIGKIQEMKGCTEINGSLYISIEGTRGVNIIKELEQAFKHLETIQGFLKISRSRPLTSLNFLKNLRLIEGRVKERNNYSLLIFDNENLQELFPFDQMDPRSKLVIESGRIFFHLNPKLCLKYIDELKNHTIMREYSGGKNWSDYDVSPHSNGEKVPCEVSKLHVEVSKRSTTVVVIKFDNFMRNMTDHRTLLGYLIYYKEAPVRNVTIYDGRDACGSSEWDSIDYAIDTTTTDDQQPYESSIVTPLQPFTQYALFIRTYTMTGEKRGAISDIIYFTTMPSQPMPPVNVISSAKSTNEIEITWNPPKKPNGNLTHYIVRVYGERDLNLDRNYCEERTFSS</sequence>
<dbReference type="Gene3D" id="3.80.20.20">
    <property type="entry name" value="Receptor L-domain"/>
    <property type="match status" value="2"/>
</dbReference>
<proteinExistence type="predicted"/>
<evidence type="ECO:0000313" key="16">
    <source>
        <dbReference type="EMBL" id="RWS28280.1"/>
    </source>
</evidence>
<comment type="caution">
    <text evidence="16">The sequence shown here is derived from an EMBL/GenBank/DDBJ whole genome shotgun (WGS) entry which is preliminary data.</text>
</comment>
<protein>
    <recommendedName>
        <fullName evidence="2">receptor protein-tyrosine kinase</fullName>
        <ecNumber evidence="2">2.7.10.1</ecNumber>
    </recommendedName>
</protein>
<reference evidence="16 17" key="1">
    <citation type="journal article" date="2018" name="Gigascience">
        <title>Genomes of trombidid mites reveal novel predicted allergens and laterally-transferred genes associated with secondary metabolism.</title>
        <authorList>
            <person name="Dong X."/>
            <person name="Chaisiri K."/>
            <person name="Xia D."/>
            <person name="Armstrong S.D."/>
            <person name="Fang Y."/>
            <person name="Donnelly M.J."/>
            <person name="Kadowaki T."/>
            <person name="McGarry J.W."/>
            <person name="Darby A.C."/>
            <person name="Makepeace B.L."/>
        </authorList>
    </citation>
    <scope>NUCLEOTIDE SEQUENCE [LARGE SCALE GENOMIC DNA]</scope>
    <source>
        <strain evidence="16">UoL-UT</strain>
    </source>
</reference>
<evidence type="ECO:0000259" key="15">
    <source>
        <dbReference type="PROSITE" id="PS50853"/>
    </source>
</evidence>
<dbReference type="InterPro" id="IPR000494">
    <property type="entry name" value="Rcpt_L-dom"/>
</dbReference>
<keyword evidence="6" id="KW-0547">Nucleotide-binding</keyword>
<evidence type="ECO:0000256" key="7">
    <source>
        <dbReference type="ARBA" id="ARBA00022777"/>
    </source>
</evidence>
<dbReference type="Pfam" id="PF01030">
    <property type="entry name" value="Recep_L_domain"/>
    <property type="match status" value="2"/>
</dbReference>
<evidence type="ECO:0000256" key="5">
    <source>
        <dbReference type="ARBA" id="ARBA00022692"/>
    </source>
</evidence>
<evidence type="ECO:0000256" key="11">
    <source>
        <dbReference type="ARBA" id="ARBA00023137"/>
    </source>
</evidence>
<dbReference type="EMBL" id="NCKV01001472">
    <property type="protein sequence ID" value="RWS28280.1"/>
    <property type="molecule type" value="Genomic_DNA"/>
</dbReference>
<dbReference type="InterPro" id="IPR006212">
    <property type="entry name" value="Furin_repeat"/>
</dbReference>
<evidence type="ECO:0000256" key="14">
    <source>
        <dbReference type="ARBA" id="ARBA00051243"/>
    </source>
</evidence>
<dbReference type="InterPro" id="IPR009030">
    <property type="entry name" value="Growth_fac_rcpt_cys_sf"/>
</dbReference>
<organism evidence="16 17">
    <name type="scientific">Leptotrombidium deliense</name>
    <dbReference type="NCBI Taxonomy" id="299467"/>
    <lineage>
        <taxon>Eukaryota</taxon>
        <taxon>Metazoa</taxon>
        <taxon>Ecdysozoa</taxon>
        <taxon>Arthropoda</taxon>
        <taxon>Chelicerata</taxon>
        <taxon>Arachnida</taxon>
        <taxon>Acari</taxon>
        <taxon>Acariformes</taxon>
        <taxon>Trombidiformes</taxon>
        <taxon>Prostigmata</taxon>
        <taxon>Anystina</taxon>
        <taxon>Parasitengona</taxon>
        <taxon>Trombiculoidea</taxon>
        <taxon>Trombiculidae</taxon>
        <taxon>Leptotrombidium</taxon>
    </lineage>
</organism>
<keyword evidence="4" id="KW-0808">Transferase</keyword>
<name>A0A443SL79_9ACAR</name>
<dbReference type="InterPro" id="IPR036116">
    <property type="entry name" value="FN3_sf"/>
</dbReference>
<keyword evidence="5" id="KW-0812">Transmembrane</keyword>
<dbReference type="InterPro" id="IPR006211">
    <property type="entry name" value="Furin-like_Cys-rich_dom"/>
</dbReference>